<dbReference type="KEGG" id="tdn:Suden_1891"/>
<dbReference type="EMBL" id="CP000153">
    <property type="protein sequence ID" value="ABB45165.1"/>
    <property type="molecule type" value="Genomic_DNA"/>
</dbReference>
<organism evidence="1 2">
    <name type="scientific">Sulfurimonas denitrificans (strain ATCC 33889 / DSM 1251)</name>
    <name type="common">Thiomicrospira denitrificans (strain ATCC 33889 / DSM 1251)</name>
    <dbReference type="NCBI Taxonomy" id="326298"/>
    <lineage>
        <taxon>Bacteria</taxon>
        <taxon>Pseudomonadati</taxon>
        <taxon>Campylobacterota</taxon>
        <taxon>Epsilonproteobacteria</taxon>
        <taxon>Campylobacterales</taxon>
        <taxon>Sulfurimonadaceae</taxon>
        <taxon>Sulfurimonas</taxon>
    </lineage>
</organism>
<dbReference type="HOGENOM" id="CLU_1874377_0_0_7"/>
<accession>Q30PB6</accession>
<sequence length="140" mass="15912">MSKKIVAIGLVTLLFSSLSAYELKSNMLLLNAELSEVQRAFISSDQTGVEESVKRFAKHAQDLLGNKEKFSSMLPEKKKNKANEAVMSAQIISHNVQIILDAIENKHNQSGQVRREEAQRAYTYIEHACFRCHNIVRDEY</sequence>
<dbReference type="AlphaFoldDB" id="Q30PB6"/>
<evidence type="ECO:0000313" key="2">
    <source>
        <dbReference type="Proteomes" id="UP000002714"/>
    </source>
</evidence>
<evidence type="ECO:0000313" key="1">
    <source>
        <dbReference type="EMBL" id="ABB45165.1"/>
    </source>
</evidence>
<evidence type="ECO:0008006" key="3">
    <source>
        <dbReference type="Google" id="ProtNLM"/>
    </source>
</evidence>
<reference evidence="1 2" key="1">
    <citation type="journal article" date="2008" name="Appl. Environ. Microbiol.">
        <title>Genome of the epsilonproteobacterial chemolithoautotroph Sulfurimonas denitrificans.</title>
        <authorList>
            <person name="Sievert S.M."/>
            <person name="Scott K.M."/>
            <person name="Klotz M.G."/>
            <person name="Chain P.S.G."/>
            <person name="Hauser L.J."/>
            <person name="Hemp J."/>
            <person name="Huegler M."/>
            <person name="Land M."/>
            <person name="Lapidus A."/>
            <person name="Larimer F.W."/>
            <person name="Lucas S."/>
            <person name="Malfatti S.A."/>
            <person name="Meyer F."/>
            <person name="Paulsen I.T."/>
            <person name="Ren Q."/>
            <person name="Simon J."/>
            <person name="Bailey K."/>
            <person name="Diaz E."/>
            <person name="Fitzpatrick K.A."/>
            <person name="Glover B."/>
            <person name="Gwatney N."/>
            <person name="Korajkic A."/>
            <person name="Long A."/>
            <person name="Mobberley J.M."/>
            <person name="Pantry S.N."/>
            <person name="Pazder G."/>
            <person name="Peterson S."/>
            <person name="Quintanilla J.D."/>
            <person name="Sprinkle R."/>
            <person name="Stephens J."/>
            <person name="Thomas P."/>
            <person name="Vaughn R."/>
            <person name="Weber M.J."/>
            <person name="Wooten L.L."/>
        </authorList>
    </citation>
    <scope>NUCLEOTIDE SEQUENCE [LARGE SCALE GENOMIC DNA]</scope>
    <source>
        <strain evidence="2">ATCC 33889 / DSM 1251</strain>
    </source>
</reference>
<dbReference type="OrthoDB" id="5334168at2"/>
<proteinExistence type="predicted"/>
<protein>
    <recommendedName>
        <fullName evidence="3">Cytochrome c</fullName>
    </recommendedName>
</protein>
<dbReference type="Proteomes" id="UP000002714">
    <property type="component" value="Chromosome"/>
</dbReference>
<dbReference type="eggNOG" id="ENOG5031AJC">
    <property type="taxonomic scope" value="Bacteria"/>
</dbReference>
<name>Q30PB6_SULDN</name>
<gene>
    <name evidence="1" type="ordered locus">Suden_1891</name>
</gene>
<keyword evidence="2" id="KW-1185">Reference proteome</keyword>
<dbReference type="RefSeq" id="WP_011373505.1">
    <property type="nucleotide sequence ID" value="NC_007575.1"/>
</dbReference>